<dbReference type="PROSITE" id="PS50977">
    <property type="entry name" value="HTH_TETR_2"/>
    <property type="match status" value="1"/>
</dbReference>
<dbReference type="Gene3D" id="1.10.357.10">
    <property type="entry name" value="Tetracycline Repressor, domain 2"/>
    <property type="match status" value="1"/>
</dbReference>
<evidence type="ECO:0000313" key="6">
    <source>
        <dbReference type="EMBL" id="TMM52891.1"/>
    </source>
</evidence>
<dbReference type="Proteomes" id="UP000309550">
    <property type="component" value="Unassembled WGS sequence"/>
</dbReference>
<protein>
    <submittedName>
        <fullName evidence="6">TetR/AcrR family transcriptional regulator</fullName>
    </submittedName>
</protein>
<organism evidence="6 7">
    <name type="scientific">Sulfitobacter sabulilitoris</name>
    <dbReference type="NCBI Taxonomy" id="2562655"/>
    <lineage>
        <taxon>Bacteria</taxon>
        <taxon>Pseudomonadati</taxon>
        <taxon>Pseudomonadota</taxon>
        <taxon>Alphaproteobacteria</taxon>
        <taxon>Rhodobacterales</taxon>
        <taxon>Roseobacteraceae</taxon>
        <taxon>Sulfitobacter</taxon>
    </lineage>
</organism>
<evidence type="ECO:0000256" key="2">
    <source>
        <dbReference type="ARBA" id="ARBA00023125"/>
    </source>
</evidence>
<reference evidence="6 7" key="1">
    <citation type="submission" date="2019-05" db="EMBL/GenBank/DDBJ databases">
        <title>Sulfitobacter sabulilitoris sp. nov., isolated from a marine sand.</title>
        <authorList>
            <person name="Yoon J.-H."/>
        </authorList>
    </citation>
    <scope>NUCLEOTIDE SEQUENCE [LARGE SCALE GENOMIC DNA]</scope>
    <source>
        <strain evidence="6 7">HSMS-29</strain>
    </source>
</reference>
<feature type="domain" description="HTH tetR-type" evidence="5">
    <location>
        <begin position="10"/>
        <end position="70"/>
    </location>
</feature>
<dbReference type="InterPro" id="IPR001647">
    <property type="entry name" value="HTH_TetR"/>
</dbReference>
<dbReference type="SUPFAM" id="SSF46689">
    <property type="entry name" value="Homeodomain-like"/>
    <property type="match status" value="1"/>
</dbReference>
<dbReference type="RefSeq" id="WP_138662433.1">
    <property type="nucleotide sequence ID" value="NZ_VANS01000002.1"/>
</dbReference>
<dbReference type="Pfam" id="PF21993">
    <property type="entry name" value="TetR_C_13_2"/>
    <property type="match status" value="1"/>
</dbReference>
<name>A0A5S3PHS9_9RHOB</name>
<evidence type="ECO:0000313" key="7">
    <source>
        <dbReference type="Proteomes" id="UP000309550"/>
    </source>
</evidence>
<evidence type="ECO:0000256" key="4">
    <source>
        <dbReference type="PROSITE-ProRule" id="PRU00335"/>
    </source>
</evidence>
<dbReference type="GO" id="GO:0003677">
    <property type="term" value="F:DNA binding"/>
    <property type="evidence" value="ECO:0007669"/>
    <property type="project" value="UniProtKB-UniRule"/>
</dbReference>
<dbReference type="InterPro" id="IPR054156">
    <property type="entry name" value="YxaF_TetR_C"/>
</dbReference>
<keyword evidence="1" id="KW-0805">Transcription regulation</keyword>
<feature type="DNA-binding region" description="H-T-H motif" evidence="4">
    <location>
        <begin position="33"/>
        <end position="52"/>
    </location>
</feature>
<dbReference type="Pfam" id="PF00440">
    <property type="entry name" value="TetR_N"/>
    <property type="match status" value="1"/>
</dbReference>
<sequence length="190" mass="20679">MNTRSPSLALSTKDRLIRSAATLFRTRGYHGVGLNDLLADAKAPKGSLYHHFPNGKSDLALAAATWASDEMLRLIAVSFADAPTFKSGATTLCHKLAKLFDLSGKWDGCPIAATLFEGPDNADFRACAQRLYDGWIAEVHDHADRFGLAPDIADHQARHLFVLIQGGWLLARARRSSDVLRALPDLIAEA</sequence>
<dbReference type="PANTHER" id="PTHR47506">
    <property type="entry name" value="TRANSCRIPTIONAL REGULATORY PROTEIN"/>
    <property type="match status" value="1"/>
</dbReference>
<dbReference type="OrthoDB" id="9811084at2"/>
<proteinExistence type="predicted"/>
<dbReference type="EMBL" id="VANS01000002">
    <property type="protein sequence ID" value="TMM52891.1"/>
    <property type="molecule type" value="Genomic_DNA"/>
</dbReference>
<dbReference type="PANTHER" id="PTHR47506:SF3">
    <property type="entry name" value="HTH-TYPE TRANSCRIPTIONAL REGULATOR LMRA"/>
    <property type="match status" value="1"/>
</dbReference>
<accession>A0A5S3PHS9</accession>
<dbReference type="InterPro" id="IPR009057">
    <property type="entry name" value="Homeodomain-like_sf"/>
</dbReference>
<evidence type="ECO:0000259" key="5">
    <source>
        <dbReference type="PROSITE" id="PS50977"/>
    </source>
</evidence>
<evidence type="ECO:0000256" key="1">
    <source>
        <dbReference type="ARBA" id="ARBA00023015"/>
    </source>
</evidence>
<keyword evidence="2 4" id="KW-0238">DNA-binding</keyword>
<dbReference type="SUPFAM" id="SSF48498">
    <property type="entry name" value="Tetracyclin repressor-like, C-terminal domain"/>
    <property type="match status" value="1"/>
</dbReference>
<gene>
    <name evidence="6" type="ORF">FDT80_11615</name>
</gene>
<evidence type="ECO:0000256" key="3">
    <source>
        <dbReference type="ARBA" id="ARBA00023163"/>
    </source>
</evidence>
<dbReference type="InterPro" id="IPR036271">
    <property type="entry name" value="Tet_transcr_reg_TetR-rel_C_sf"/>
</dbReference>
<comment type="caution">
    <text evidence="6">The sequence shown here is derived from an EMBL/GenBank/DDBJ whole genome shotgun (WGS) entry which is preliminary data.</text>
</comment>
<keyword evidence="7" id="KW-1185">Reference proteome</keyword>
<keyword evidence="3" id="KW-0804">Transcription</keyword>
<dbReference type="AlphaFoldDB" id="A0A5S3PHS9"/>